<proteinExistence type="predicted"/>
<dbReference type="AlphaFoldDB" id="A0A8S1KJ30"/>
<keyword evidence="1" id="KW-0732">Signal</keyword>
<protein>
    <recommendedName>
        <fullName evidence="4">Transmembrane protein</fullName>
    </recommendedName>
</protein>
<dbReference type="OrthoDB" id="284647at2759"/>
<dbReference type="Proteomes" id="UP000692954">
    <property type="component" value="Unassembled WGS sequence"/>
</dbReference>
<sequence>MIKLSSLIFFMVSQVFCLDQWQCTCEQLMTEFDCMTQQKNRFKMGEIDQSSICFWYQEKCQNLMNYLSDVSCTSLNNQECTFVSDTLFTINPICAWYYKADGGQCTKFTRCQDYQYQSEIIAEVECKNIGCNRIKNKCSFDYRGRQEQQCSEIGDQKTCDVTFLKDKLTICQWNNTTKKCGGFNFEQCADLKKQEDCNLANTFCRWKQEQCLERNCADKELQYKSGSQFCISYYSLTNKKYIQCVENDNGDCIENDPELLLESQCNYYSRLTYQWNTTTSTCTPCIYLAQSFIIKVSIIILFTIIL</sequence>
<name>A0A8S1KJ30_9CILI</name>
<feature type="chain" id="PRO_5035900676" description="Transmembrane protein" evidence="1">
    <location>
        <begin position="18"/>
        <end position="306"/>
    </location>
</feature>
<keyword evidence="3" id="KW-1185">Reference proteome</keyword>
<dbReference type="EMBL" id="CAJJDN010000008">
    <property type="protein sequence ID" value="CAD8054321.1"/>
    <property type="molecule type" value="Genomic_DNA"/>
</dbReference>
<evidence type="ECO:0000313" key="2">
    <source>
        <dbReference type="EMBL" id="CAD8054321.1"/>
    </source>
</evidence>
<reference evidence="2" key="1">
    <citation type="submission" date="2021-01" db="EMBL/GenBank/DDBJ databases">
        <authorList>
            <consortium name="Genoscope - CEA"/>
            <person name="William W."/>
        </authorList>
    </citation>
    <scope>NUCLEOTIDE SEQUENCE</scope>
</reference>
<comment type="caution">
    <text evidence="2">The sequence shown here is derived from an EMBL/GenBank/DDBJ whole genome shotgun (WGS) entry which is preliminary data.</text>
</comment>
<organism evidence="2 3">
    <name type="scientific">Paramecium sonneborni</name>
    <dbReference type="NCBI Taxonomy" id="65129"/>
    <lineage>
        <taxon>Eukaryota</taxon>
        <taxon>Sar</taxon>
        <taxon>Alveolata</taxon>
        <taxon>Ciliophora</taxon>
        <taxon>Intramacronucleata</taxon>
        <taxon>Oligohymenophorea</taxon>
        <taxon>Peniculida</taxon>
        <taxon>Parameciidae</taxon>
        <taxon>Paramecium</taxon>
    </lineage>
</organism>
<gene>
    <name evidence="2" type="ORF">PSON_ATCC_30995.1.T0080207</name>
</gene>
<evidence type="ECO:0000256" key="1">
    <source>
        <dbReference type="SAM" id="SignalP"/>
    </source>
</evidence>
<accession>A0A8S1KJ30</accession>
<evidence type="ECO:0008006" key="4">
    <source>
        <dbReference type="Google" id="ProtNLM"/>
    </source>
</evidence>
<feature type="signal peptide" evidence="1">
    <location>
        <begin position="1"/>
        <end position="17"/>
    </location>
</feature>
<evidence type="ECO:0000313" key="3">
    <source>
        <dbReference type="Proteomes" id="UP000692954"/>
    </source>
</evidence>